<evidence type="ECO:0000313" key="2">
    <source>
        <dbReference type="EMBL" id="RPE80035.1"/>
    </source>
</evidence>
<feature type="compositionally biased region" description="Basic residues" evidence="1">
    <location>
        <begin position="305"/>
        <end position="322"/>
    </location>
</feature>
<feature type="compositionally biased region" description="Low complexity" evidence="1">
    <location>
        <begin position="275"/>
        <end position="304"/>
    </location>
</feature>
<protein>
    <submittedName>
        <fullName evidence="2">Uncharacterized protein</fullName>
    </submittedName>
</protein>
<comment type="caution">
    <text evidence="2">The sequence shown here is derived from an EMBL/GenBank/DDBJ whole genome shotgun (WGS) entry which is preliminary data.</text>
</comment>
<dbReference type="Proteomes" id="UP000269708">
    <property type="component" value="Unassembled WGS sequence"/>
</dbReference>
<gene>
    <name evidence="2" type="ORF">EDC50_1866</name>
</gene>
<sequence>MPGFASGAARRGRCGAPVTLASARGYGMRGRAAAPTRRNSCVIHAPRPQPPRAVAALRTYGPEASGIHSPFLTFSHPNSPEISFPPGKGRLQSHFIATSATKALIAQTRRLTSAETSGDARTAMAELGAPHLRGEWRRRDGRYRRGRGAGRPCPLRRHDAEARRLAGFSPHRRGVSRRPGEVSSPSWAERRSARLRRRRKAGCDDRHARPGHGAPPVEPRAALRFASVHGGSRLRPRSTALHGRAPSIHAAHRRPAMRRVRDDRTVPPRARRCRPAAGTRPAAAARGGFAGRAGSAGWRAAPPGARHRCRGGAMRRRGRPRPRTSAAMPAGAP</sequence>
<dbReference type="EMBL" id="RKQN01000002">
    <property type="protein sequence ID" value="RPE80035.1"/>
    <property type="molecule type" value="Genomic_DNA"/>
</dbReference>
<evidence type="ECO:0000313" key="3">
    <source>
        <dbReference type="Proteomes" id="UP000269708"/>
    </source>
</evidence>
<keyword evidence="3" id="KW-1185">Reference proteome</keyword>
<dbReference type="AlphaFoldDB" id="A0A3N4VEV2"/>
<evidence type="ECO:0000256" key="1">
    <source>
        <dbReference type="SAM" id="MobiDB-lite"/>
    </source>
</evidence>
<name>A0A3N4VEV2_9GAMM</name>
<feature type="region of interest" description="Disordered" evidence="1">
    <location>
        <begin position="256"/>
        <end position="333"/>
    </location>
</feature>
<feature type="region of interest" description="Disordered" evidence="1">
    <location>
        <begin position="169"/>
        <end position="220"/>
    </location>
</feature>
<accession>A0A3N4VEV2</accession>
<proteinExistence type="predicted"/>
<organism evidence="2 3">
    <name type="scientific">Vulcaniibacterium tengchongense</name>
    <dbReference type="NCBI Taxonomy" id="1273429"/>
    <lineage>
        <taxon>Bacteria</taxon>
        <taxon>Pseudomonadati</taxon>
        <taxon>Pseudomonadota</taxon>
        <taxon>Gammaproteobacteria</taxon>
        <taxon>Lysobacterales</taxon>
        <taxon>Lysobacteraceae</taxon>
        <taxon>Vulcaniibacterium</taxon>
    </lineage>
</organism>
<reference evidence="2 3" key="1">
    <citation type="submission" date="2018-11" db="EMBL/GenBank/DDBJ databases">
        <title>Genomic Encyclopedia of Type Strains, Phase IV (KMG-IV): sequencing the most valuable type-strain genomes for metagenomic binning, comparative biology and taxonomic classification.</title>
        <authorList>
            <person name="Goeker M."/>
        </authorList>
    </citation>
    <scope>NUCLEOTIDE SEQUENCE [LARGE SCALE GENOMIC DNA]</scope>
    <source>
        <strain evidence="2 3">DSM 25623</strain>
    </source>
</reference>